<feature type="compositionally biased region" description="Polar residues" evidence="5">
    <location>
        <begin position="330"/>
        <end position="339"/>
    </location>
</feature>
<feature type="region of interest" description="Disordered" evidence="5">
    <location>
        <begin position="1"/>
        <end position="20"/>
    </location>
</feature>
<sequence length="1593" mass="172941">MIGLTSTGGGGSGPPGGGVRERTMQAVEYYNSTVLRARVGAGLTGPRTGTSVPQDALHRSNSSLELTHDPHHGGPGTSDPPIQLRREYGSHGSIDVISASSERGGTSSSSGAGESFFAMLQDYRPAVLGMIGTDQRSPGPAEYLRGKVDPPPATENASNALAAASDDSPSSNITSSMSTSPKLRLKLNRFWGGGGGGSAGGAGGGKPPRHNHVLDDSVVNTISSSNNSHCAGGEIEERQRRRAFVHHDCQSVTANLGYAAKLRGLLLARRRNTTTGASAASMIGARSATPDGGDSGDEDAGDGRGNDLLESCPFFRNEIGGEEERVVSLTRGQSPQNAQRRPLHRPPMAYGVSVLEFPSGETHWRHGTCPYQRHPRAIESVDQGARYYRNYFYGQEHQNWFGMDENLGPVAVSIRRERIERQSEPNSSGSSSASPAHTYHYRLLIRTSELFTLRGSVLEDAVPNLKTSSSNKTLNTKEVLEYVAPEIQLSCLRLGVSSQQTEDQLLKLDEQGLTNHYKVGIMYCKAGQASEEEMYNNEEAGPAFHEFLDAIGQRVRLKGFDKYRAGLDNKTDSTGLYSVYSQYQDCEIMFHVSTLLPFTPNNRQQLLRKRHIGNDIVTVVFQEPGAQPFTPKNIRSQFQHVFVVVRAINPCSDNAQYRVAVSRSKEVPVFGPPIHEGATFPKSKAFSDFLLAKVINAENAAHRSEKFATMATRTRQEYLKDLASNYTTTTVVDPGQKFSIMSFSSKKKERGRPRFLPDALQRGAISWQVVLDDSGQAALVDCHLGISTDTLVLIEERSREIVFVMPCKAILGWSIQTNSLRVYHHQGECTTLHMREGGDRDELMEIVMRLRAVTSGCVAQELSLRRNPMGQLGFHVQPDGVVTQVESLGLAWQAGLRHGARLVEICKVAVSTLSHDQMVDLLKTSMSVTVAVIPSLPDGSPRRGCTLQNCRYTLNNYEGDYENVSGGGSDEKMGRNAAAAVPGKHRRRYERSFSPPRSSSSSGYGTGSSSKSFADPRFPANSEGTMTSSSSGHSSDDRWYELLEPADPDTSVMVGESLPPPLPARLGSGSGSAFQQVPPKQSQHGGKLPVQTSHSLPLSPAGNYSLLSSAPSRYNSSGEHESPTHHDFKLGEKVTCLKPSGGEARPVPRPALDYLATRTPKISDYSGHQHAAIDTVKSSSLPPDCATLRGLAVSDGHSTDTSSASERLFGAPSEDEMSAGSSNVSPRLRRSTKHYQSGGGGGGTLTPSSGSSRNQSPRPRDTGEARLRPGVTPRVSSNRNSANLTASTLQEDLMRLINPDYMAERDEKINKEPVGNGAVAGKIHSSSNSTGCSVSDATITNRSRSRENLCNPNGNGSSLSVLPAGQPLPEPDQHTREQHGRDQLQRTRDHHTSSINGNATVERSSSGEVILTLARPATVISNASTASSPAPSENKLTKEERLSPRVTKQPGAKLAEPLPLPDAREMDWPTLVDTATRAMMQVQHDEPVPEAARNGESLGHWVDDVAEHLGLDSTAANIKSNSISTGGRRMTELQSYLAQLEARIARETRRRLSLEEEVRRLRDENRRLQEESQAAAQQLRRFTEWFFQTIDRQ</sequence>
<feature type="compositionally biased region" description="Polar residues" evidence="5">
    <location>
        <begin position="1324"/>
        <end position="1360"/>
    </location>
</feature>
<dbReference type="GO" id="GO:0005737">
    <property type="term" value="C:cytoplasm"/>
    <property type="evidence" value="ECO:0007669"/>
    <property type="project" value="TreeGrafter"/>
</dbReference>
<keyword evidence="1" id="KW-0343">GTPase activation</keyword>
<feature type="region of interest" description="Disordered" evidence="5">
    <location>
        <begin position="275"/>
        <end position="307"/>
    </location>
</feature>
<evidence type="ECO:0000313" key="9">
    <source>
        <dbReference type="Proteomes" id="UP000027135"/>
    </source>
</evidence>
<feature type="region of interest" description="Disordered" evidence="5">
    <location>
        <begin position="323"/>
        <end position="344"/>
    </location>
</feature>
<dbReference type="eggNOG" id="KOG3686">
    <property type="taxonomic scope" value="Eukaryota"/>
</dbReference>
<dbReference type="InParanoid" id="A0A067RTP3"/>
<evidence type="ECO:0000259" key="6">
    <source>
        <dbReference type="PROSITE" id="PS50085"/>
    </source>
</evidence>
<evidence type="ECO:0000259" key="7">
    <source>
        <dbReference type="PROSITE" id="PS50106"/>
    </source>
</evidence>
<dbReference type="Gene3D" id="3.40.50.11210">
    <property type="entry name" value="Rap/Ran-GAP"/>
    <property type="match status" value="1"/>
</dbReference>
<keyword evidence="3 4" id="KW-0175">Coiled coil</keyword>
<dbReference type="PROSITE" id="PS50085">
    <property type="entry name" value="RAPGAP"/>
    <property type="match status" value="1"/>
</dbReference>
<feature type="region of interest" description="Disordered" evidence="5">
    <location>
        <begin position="1312"/>
        <end position="1408"/>
    </location>
</feature>
<feature type="domain" description="PDZ" evidence="7">
    <location>
        <begin position="861"/>
        <end position="937"/>
    </location>
</feature>
<dbReference type="CDD" id="cd06745">
    <property type="entry name" value="PDZ_SIPA1-like"/>
    <property type="match status" value="1"/>
</dbReference>
<dbReference type="InterPro" id="IPR036034">
    <property type="entry name" value="PDZ_sf"/>
</dbReference>
<dbReference type="Pfam" id="PF02145">
    <property type="entry name" value="Rap_GAP"/>
    <property type="match status" value="1"/>
</dbReference>
<feature type="compositionally biased region" description="Low complexity" evidence="5">
    <location>
        <begin position="992"/>
        <end position="1013"/>
    </location>
</feature>
<evidence type="ECO:0000256" key="1">
    <source>
        <dbReference type="ARBA" id="ARBA00022468"/>
    </source>
</evidence>
<evidence type="ECO:0000256" key="4">
    <source>
        <dbReference type="SAM" id="Coils"/>
    </source>
</evidence>
<feature type="coiled-coil region" evidence="4">
    <location>
        <begin position="1530"/>
        <end position="1581"/>
    </location>
</feature>
<dbReference type="InterPro" id="IPR001478">
    <property type="entry name" value="PDZ"/>
</dbReference>
<feature type="compositionally biased region" description="Low complexity" evidence="5">
    <location>
        <begin position="1022"/>
        <end position="1033"/>
    </location>
</feature>
<feature type="compositionally biased region" description="Polar residues" evidence="5">
    <location>
        <begin position="1393"/>
        <end position="1407"/>
    </location>
</feature>
<proteinExistence type="predicted"/>
<dbReference type="OMA" id="KPPRAME"/>
<dbReference type="PANTHER" id="PTHR15711:SF22">
    <property type="entry name" value="RAP-GAP DOMAIN-CONTAINING PROTEIN"/>
    <property type="match status" value="1"/>
</dbReference>
<dbReference type="PANTHER" id="PTHR15711">
    <property type="entry name" value="RAP GTPASE-ACTIVATING PROTEIN"/>
    <property type="match status" value="1"/>
</dbReference>
<feature type="compositionally biased region" description="Basic and acidic residues" evidence="5">
    <location>
        <begin position="1371"/>
        <end position="1392"/>
    </location>
</feature>
<name>A0A067RTP3_ZOONE</name>
<feature type="compositionally biased region" description="Basic and acidic residues" evidence="5">
    <location>
        <begin position="1118"/>
        <end position="1131"/>
    </location>
</feature>
<protein>
    <submittedName>
        <fullName evidence="8">Signal-induced proliferation-associated 1-like protein 2</fullName>
    </submittedName>
</protein>
<dbReference type="STRING" id="136037.A0A067RTP3"/>
<feature type="domain" description="Rap-GAP" evidence="6">
    <location>
        <begin position="505"/>
        <end position="722"/>
    </location>
</feature>
<feature type="compositionally biased region" description="Low complexity" evidence="5">
    <location>
        <begin position="156"/>
        <end position="179"/>
    </location>
</feature>
<gene>
    <name evidence="8" type="ORF">L798_07587</name>
</gene>
<feature type="compositionally biased region" description="Polar residues" evidence="5">
    <location>
        <begin position="1274"/>
        <end position="1287"/>
    </location>
</feature>
<reference evidence="8 9" key="1">
    <citation type="journal article" date="2014" name="Nat. Commun.">
        <title>Molecular traces of alternative social organization in a termite genome.</title>
        <authorList>
            <person name="Terrapon N."/>
            <person name="Li C."/>
            <person name="Robertson H.M."/>
            <person name="Ji L."/>
            <person name="Meng X."/>
            <person name="Booth W."/>
            <person name="Chen Z."/>
            <person name="Childers C.P."/>
            <person name="Glastad K.M."/>
            <person name="Gokhale K."/>
            <person name="Gowin J."/>
            <person name="Gronenberg W."/>
            <person name="Hermansen R.A."/>
            <person name="Hu H."/>
            <person name="Hunt B.G."/>
            <person name="Huylmans A.K."/>
            <person name="Khalil S.M."/>
            <person name="Mitchell R.D."/>
            <person name="Munoz-Torres M.C."/>
            <person name="Mustard J.A."/>
            <person name="Pan H."/>
            <person name="Reese J.T."/>
            <person name="Scharf M.E."/>
            <person name="Sun F."/>
            <person name="Vogel H."/>
            <person name="Xiao J."/>
            <person name="Yang W."/>
            <person name="Yang Z."/>
            <person name="Yang Z."/>
            <person name="Zhou J."/>
            <person name="Zhu J."/>
            <person name="Brent C.S."/>
            <person name="Elsik C.G."/>
            <person name="Goodisman M.A."/>
            <person name="Liberles D.A."/>
            <person name="Roe R.M."/>
            <person name="Vargo E.L."/>
            <person name="Vilcinskas A."/>
            <person name="Wang J."/>
            <person name="Bornberg-Bauer E."/>
            <person name="Korb J."/>
            <person name="Zhang G."/>
            <person name="Liebig J."/>
        </authorList>
    </citation>
    <scope>NUCLEOTIDE SEQUENCE [LARGE SCALE GENOMIC DNA]</scope>
    <source>
        <tissue evidence="8">Whole organism</tissue>
    </source>
</reference>
<evidence type="ECO:0000256" key="3">
    <source>
        <dbReference type="ARBA" id="ARBA00023054"/>
    </source>
</evidence>
<feature type="compositionally biased region" description="Polar residues" evidence="5">
    <location>
        <begin position="1105"/>
        <end position="1117"/>
    </location>
</feature>
<dbReference type="SUPFAM" id="SSF111347">
    <property type="entry name" value="Rap/Ran-GAP"/>
    <property type="match status" value="1"/>
</dbReference>
<evidence type="ECO:0000256" key="5">
    <source>
        <dbReference type="SAM" id="MobiDB-lite"/>
    </source>
</evidence>
<dbReference type="Proteomes" id="UP000027135">
    <property type="component" value="Unassembled WGS sequence"/>
</dbReference>
<dbReference type="PROSITE" id="PS50106">
    <property type="entry name" value="PDZ"/>
    <property type="match status" value="1"/>
</dbReference>
<feature type="region of interest" description="Disordered" evidence="5">
    <location>
        <begin position="965"/>
        <end position="1131"/>
    </location>
</feature>
<dbReference type="Pfam" id="PF21022">
    <property type="entry name" value="Rap-GAP_dimer"/>
    <property type="match status" value="1"/>
</dbReference>
<feature type="region of interest" description="Disordered" evidence="5">
    <location>
        <begin position="1422"/>
        <end position="1464"/>
    </location>
</feature>
<evidence type="ECO:0000313" key="8">
    <source>
        <dbReference type="EMBL" id="KDR24180.1"/>
    </source>
</evidence>
<dbReference type="EMBL" id="KK852424">
    <property type="protein sequence ID" value="KDR24180.1"/>
    <property type="molecule type" value="Genomic_DNA"/>
</dbReference>
<feature type="region of interest" description="Disordered" evidence="5">
    <location>
        <begin position="1192"/>
        <end position="1287"/>
    </location>
</feature>
<organism evidence="8 9">
    <name type="scientific">Zootermopsis nevadensis</name>
    <name type="common">Dampwood termite</name>
    <dbReference type="NCBI Taxonomy" id="136037"/>
    <lineage>
        <taxon>Eukaryota</taxon>
        <taxon>Metazoa</taxon>
        <taxon>Ecdysozoa</taxon>
        <taxon>Arthropoda</taxon>
        <taxon>Hexapoda</taxon>
        <taxon>Insecta</taxon>
        <taxon>Pterygota</taxon>
        <taxon>Neoptera</taxon>
        <taxon>Polyneoptera</taxon>
        <taxon>Dictyoptera</taxon>
        <taxon>Blattodea</taxon>
        <taxon>Blattoidea</taxon>
        <taxon>Termitoidae</taxon>
        <taxon>Termopsidae</taxon>
        <taxon>Zootermopsis</taxon>
    </lineage>
</organism>
<keyword evidence="9" id="KW-1185">Reference proteome</keyword>
<feature type="compositionally biased region" description="Basic and acidic residues" evidence="5">
    <location>
        <begin position="1258"/>
        <end position="1267"/>
    </location>
</feature>
<dbReference type="GO" id="GO:0051056">
    <property type="term" value="P:regulation of small GTPase mediated signal transduction"/>
    <property type="evidence" value="ECO:0007669"/>
    <property type="project" value="InterPro"/>
</dbReference>
<dbReference type="InterPro" id="IPR050989">
    <property type="entry name" value="Rap1_Ran_GAP"/>
</dbReference>
<dbReference type="OrthoDB" id="2499658at2759"/>
<dbReference type="GO" id="GO:0005096">
    <property type="term" value="F:GTPase activator activity"/>
    <property type="evidence" value="ECO:0007669"/>
    <property type="project" value="UniProtKB-KW"/>
</dbReference>
<dbReference type="Pfam" id="PF00595">
    <property type="entry name" value="PDZ"/>
    <property type="match status" value="1"/>
</dbReference>
<dbReference type="InterPro" id="IPR000331">
    <property type="entry name" value="Rap/Ran_GAP_dom"/>
</dbReference>
<keyword evidence="2" id="KW-0597">Phosphoprotein</keyword>
<dbReference type="InterPro" id="IPR035974">
    <property type="entry name" value="Rap/Ran-GAP_sf"/>
</dbReference>
<feature type="compositionally biased region" description="Low complexity" evidence="5">
    <location>
        <begin position="1422"/>
        <end position="1432"/>
    </location>
</feature>
<feature type="compositionally biased region" description="Polar residues" evidence="5">
    <location>
        <begin position="1071"/>
        <end position="1096"/>
    </location>
</feature>
<feature type="region of interest" description="Disordered" evidence="5">
    <location>
        <begin position="64"/>
        <end position="86"/>
    </location>
</feature>
<dbReference type="Gene3D" id="2.30.42.10">
    <property type="match status" value="1"/>
</dbReference>
<evidence type="ECO:0000256" key="2">
    <source>
        <dbReference type="ARBA" id="ARBA00022553"/>
    </source>
</evidence>
<feature type="region of interest" description="Disordered" evidence="5">
    <location>
        <begin position="132"/>
        <end position="179"/>
    </location>
</feature>
<dbReference type="SMART" id="SM00228">
    <property type="entry name" value="PDZ"/>
    <property type="match status" value="1"/>
</dbReference>
<dbReference type="SUPFAM" id="SSF50156">
    <property type="entry name" value="PDZ domain-like"/>
    <property type="match status" value="1"/>
</dbReference>
<dbReference type="FunFam" id="3.40.50.11210:FF:000002">
    <property type="entry name" value="Signal-induced proliferation-associated 1-like protein 1"/>
    <property type="match status" value="1"/>
</dbReference>
<accession>A0A067RTP3</accession>
<feature type="compositionally biased region" description="Gly residues" evidence="5">
    <location>
        <begin position="1"/>
        <end position="18"/>
    </location>
</feature>